<dbReference type="VEuPathDB" id="FungiDB:SPBR_08601"/>
<dbReference type="Proteomes" id="UP000031575">
    <property type="component" value="Unassembled WGS sequence"/>
</dbReference>
<accession>A0A0C2ICF5</accession>
<dbReference type="HOGENOM" id="CLU_081631_0_0_1"/>
<gene>
    <name evidence="1" type="ORF">SPBR_08601</name>
</gene>
<keyword evidence="2" id="KW-1185">Reference proteome</keyword>
<dbReference type="AlphaFoldDB" id="A0A0C2ICF5"/>
<proteinExistence type="predicted"/>
<comment type="caution">
    <text evidence="1">The sequence shown here is derived from an EMBL/GenBank/DDBJ whole genome shotgun (WGS) entry which is preliminary data.</text>
</comment>
<dbReference type="OrthoDB" id="3830579at2759"/>
<dbReference type="RefSeq" id="XP_040615001.1">
    <property type="nucleotide sequence ID" value="XM_040766839.1"/>
</dbReference>
<dbReference type="EMBL" id="AWTV01000011">
    <property type="protein sequence ID" value="KIH86991.1"/>
    <property type="molecule type" value="Genomic_DNA"/>
</dbReference>
<reference evidence="1 2" key="1">
    <citation type="journal article" date="2014" name="BMC Genomics">
        <title>Comparative genomics of the major fungal agents of human and animal Sporotrichosis: Sporothrix schenckii and Sporothrix brasiliensis.</title>
        <authorList>
            <person name="Teixeira M.M."/>
            <person name="de Almeida L.G."/>
            <person name="Kubitschek-Barreira P."/>
            <person name="Alves F.L."/>
            <person name="Kioshima E.S."/>
            <person name="Abadio A.K."/>
            <person name="Fernandes L."/>
            <person name="Derengowski L.S."/>
            <person name="Ferreira K.S."/>
            <person name="Souza R.C."/>
            <person name="Ruiz J.C."/>
            <person name="de Andrade N.C."/>
            <person name="Paes H.C."/>
            <person name="Nicola A.M."/>
            <person name="Albuquerque P."/>
            <person name="Gerber A.L."/>
            <person name="Martins V.P."/>
            <person name="Peconick L.D."/>
            <person name="Neto A.V."/>
            <person name="Chaucanez C.B."/>
            <person name="Silva P.A."/>
            <person name="Cunha O.L."/>
            <person name="de Oliveira F.F."/>
            <person name="dos Santos T.C."/>
            <person name="Barros A.L."/>
            <person name="Soares M.A."/>
            <person name="de Oliveira L.M."/>
            <person name="Marini M.M."/>
            <person name="Villalobos-Duno H."/>
            <person name="Cunha M.M."/>
            <person name="de Hoog S."/>
            <person name="da Silveira J.F."/>
            <person name="Henrissat B."/>
            <person name="Nino-Vega G.A."/>
            <person name="Cisalpino P.S."/>
            <person name="Mora-Montes H.M."/>
            <person name="Almeida S.R."/>
            <person name="Stajich J.E."/>
            <person name="Lopes-Bezerra L.M."/>
            <person name="Vasconcelos A.T."/>
            <person name="Felipe M.S."/>
        </authorList>
    </citation>
    <scope>NUCLEOTIDE SEQUENCE [LARGE SCALE GENOMIC DNA]</scope>
    <source>
        <strain evidence="1 2">5110</strain>
    </source>
</reference>
<protein>
    <recommendedName>
        <fullName evidence="3">ABM domain-containing protein</fullName>
    </recommendedName>
</protein>
<evidence type="ECO:0000313" key="1">
    <source>
        <dbReference type="EMBL" id="KIH86991.1"/>
    </source>
</evidence>
<organism evidence="1 2">
    <name type="scientific">Sporothrix brasiliensis 5110</name>
    <dbReference type="NCBI Taxonomy" id="1398154"/>
    <lineage>
        <taxon>Eukaryota</taxon>
        <taxon>Fungi</taxon>
        <taxon>Dikarya</taxon>
        <taxon>Ascomycota</taxon>
        <taxon>Pezizomycotina</taxon>
        <taxon>Sordariomycetes</taxon>
        <taxon>Sordariomycetidae</taxon>
        <taxon>Ophiostomatales</taxon>
        <taxon>Ophiostomataceae</taxon>
        <taxon>Sporothrix</taxon>
    </lineage>
</organism>
<sequence length="218" mass="23289">MSNAHIVEFAVFRAADGATIKNRATAAAKVVGLVAQYGGQKIEDANESVHVTVWRTADSHKAFAISQQTDAAPLLVEVLGIEEADRGRLTSALEAPTTEVYTGYDALPSIFAAAVRKFADLIDAQPDTTSTGYWGNVVLETVEDVALSPEAVQAAPELVSWVGPAVKLVIGWTSREAHLEAKEKAGPIKDNIELLRAGHKATNLYHVKLQKLDSSASE</sequence>
<evidence type="ECO:0000313" key="2">
    <source>
        <dbReference type="Proteomes" id="UP000031575"/>
    </source>
</evidence>
<evidence type="ECO:0008006" key="3">
    <source>
        <dbReference type="Google" id="ProtNLM"/>
    </source>
</evidence>
<name>A0A0C2ICF5_9PEZI</name>
<dbReference type="GeneID" id="63681760"/>